<name>A0ABQ5D9L5_9ASTR</name>
<dbReference type="Proteomes" id="UP001151760">
    <property type="component" value="Unassembled WGS sequence"/>
</dbReference>
<reference evidence="2" key="1">
    <citation type="journal article" date="2022" name="Int. J. Mol. Sci.">
        <title>Draft Genome of Tanacetum Coccineum: Genomic Comparison of Closely Related Tanacetum-Family Plants.</title>
        <authorList>
            <person name="Yamashiro T."/>
            <person name="Shiraishi A."/>
            <person name="Nakayama K."/>
            <person name="Satake H."/>
        </authorList>
    </citation>
    <scope>NUCLEOTIDE SEQUENCE</scope>
</reference>
<dbReference type="PANTHER" id="PTHR33116">
    <property type="entry name" value="REVERSE TRANSCRIPTASE ZINC-BINDING DOMAIN-CONTAINING PROTEIN-RELATED-RELATED"/>
    <property type="match status" value="1"/>
</dbReference>
<dbReference type="InterPro" id="IPR026960">
    <property type="entry name" value="RVT-Znf"/>
</dbReference>
<evidence type="ECO:0000313" key="3">
    <source>
        <dbReference type="Proteomes" id="UP001151760"/>
    </source>
</evidence>
<feature type="domain" description="Reverse transcriptase zinc-binding" evidence="1">
    <location>
        <begin position="35"/>
        <end position="120"/>
    </location>
</feature>
<organism evidence="2 3">
    <name type="scientific">Tanacetum coccineum</name>
    <dbReference type="NCBI Taxonomy" id="301880"/>
    <lineage>
        <taxon>Eukaryota</taxon>
        <taxon>Viridiplantae</taxon>
        <taxon>Streptophyta</taxon>
        <taxon>Embryophyta</taxon>
        <taxon>Tracheophyta</taxon>
        <taxon>Spermatophyta</taxon>
        <taxon>Magnoliopsida</taxon>
        <taxon>eudicotyledons</taxon>
        <taxon>Gunneridae</taxon>
        <taxon>Pentapetalae</taxon>
        <taxon>asterids</taxon>
        <taxon>campanulids</taxon>
        <taxon>Asterales</taxon>
        <taxon>Asteraceae</taxon>
        <taxon>Asteroideae</taxon>
        <taxon>Anthemideae</taxon>
        <taxon>Anthemidinae</taxon>
        <taxon>Tanacetum</taxon>
    </lineage>
</organism>
<sequence length="206" mass="24250">MPNHLLFNVGFTREKSVKDIVANEMWTWPDTWNQHVWQCIRDHGNEVDWFHIVWSKVYIPRHAIHLWLVMRRRLLTQDKLRQWDVGNSIDLNLLRCPLCNSQPDSHDHLFFECTFASLDWSSVVQRADIGFSSSRCRLVLAASAYYVWPEQNNKIYGKGHRTPDQVALIVLDTVRLKLTSTYFKKRARVEKMKKTLRLASILSDVG</sequence>
<keyword evidence="3" id="KW-1185">Reference proteome</keyword>
<dbReference type="EMBL" id="BQNB010015010">
    <property type="protein sequence ID" value="GJT34951.1"/>
    <property type="molecule type" value="Genomic_DNA"/>
</dbReference>
<accession>A0ABQ5D9L5</accession>
<evidence type="ECO:0000259" key="1">
    <source>
        <dbReference type="Pfam" id="PF13966"/>
    </source>
</evidence>
<gene>
    <name evidence="2" type="ORF">Tco_0925370</name>
</gene>
<proteinExistence type="predicted"/>
<protein>
    <submittedName>
        <fullName evidence="2">Lupus La protein</fullName>
    </submittedName>
</protein>
<evidence type="ECO:0000313" key="2">
    <source>
        <dbReference type="EMBL" id="GJT34951.1"/>
    </source>
</evidence>
<reference evidence="2" key="2">
    <citation type="submission" date="2022-01" db="EMBL/GenBank/DDBJ databases">
        <authorList>
            <person name="Yamashiro T."/>
            <person name="Shiraishi A."/>
            <person name="Satake H."/>
            <person name="Nakayama K."/>
        </authorList>
    </citation>
    <scope>NUCLEOTIDE SEQUENCE</scope>
</reference>
<dbReference type="Pfam" id="PF13966">
    <property type="entry name" value="zf-RVT"/>
    <property type="match status" value="1"/>
</dbReference>
<dbReference type="PANTHER" id="PTHR33116:SF76">
    <property type="entry name" value="DUF4283 DOMAIN-CONTAINING PROTEIN"/>
    <property type="match status" value="1"/>
</dbReference>
<comment type="caution">
    <text evidence="2">The sequence shown here is derived from an EMBL/GenBank/DDBJ whole genome shotgun (WGS) entry which is preliminary data.</text>
</comment>